<keyword evidence="5 6" id="KW-0472">Membrane</keyword>
<dbReference type="InterPro" id="IPR050833">
    <property type="entry name" value="Poly_Biosynth_Transport"/>
</dbReference>
<evidence type="ECO:0000256" key="3">
    <source>
        <dbReference type="ARBA" id="ARBA00022692"/>
    </source>
</evidence>
<dbReference type="STRING" id="1123307.GCA_000380065_01319"/>
<feature type="transmembrane region" description="Helical" evidence="6">
    <location>
        <begin position="105"/>
        <end position="121"/>
    </location>
</feature>
<reference evidence="7" key="1">
    <citation type="submission" date="2018-06" db="EMBL/GenBank/DDBJ databases">
        <authorList>
            <consortium name="Pathogen Informatics"/>
            <person name="Doyle S."/>
        </authorList>
    </citation>
    <scope>NUCLEOTIDE SEQUENCE [LARGE SCALE GENOMIC DNA]</scope>
    <source>
        <strain evidence="7">NCTC13765</strain>
    </source>
</reference>
<name>A0A380KW25_9STRE</name>
<proteinExistence type="predicted"/>
<feature type="transmembrane region" description="Helical" evidence="6">
    <location>
        <begin position="206"/>
        <end position="226"/>
    </location>
</feature>
<keyword evidence="2" id="KW-1003">Cell membrane</keyword>
<evidence type="ECO:0000313" key="8">
    <source>
        <dbReference type="Proteomes" id="UP000254634"/>
    </source>
</evidence>
<organism evidence="7 8">
    <name type="scientific">Streptococcus massiliensis</name>
    <dbReference type="NCBI Taxonomy" id="313439"/>
    <lineage>
        <taxon>Bacteria</taxon>
        <taxon>Bacillati</taxon>
        <taxon>Bacillota</taxon>
        <taxon>Bacilli</taxon>
        <taxon>Lactobacillales</taxon>
        <taxon>Streptococcaceae</taxon>
        <taxon>Streptococcus</taxon>
    </lineage>
</organism>
<feature type="transmembrane region" description="Helical" evidence="6">
    <location>
        <begin position="12"/>
        <end position="31"/>
    </location>
</feature>
<comment type="subcellular location">
    <subcellularLocation>
        <location evidence="1">Cell membrane</location>
        <topology evidence="1">Multi-pass membrane protein</topology>
    </subcellularLocation>
</comment>
<sequence>MKTKPTDKEIYFWNLLGNLAAAGVSVIYLLIVTRLQSAEVADTYSLATSIGNLWVIIGLFQVRNYQGTDIKKNYSFNSYFLSRLITVFLMLITLLPYLYVINYDFSTFALFIVFLIVAYRMSDCFSDVFQGLYQQEGRLDLAGKYMFYRYVGSSLVLTLFLVVTKSIIIALLSLVIFNLLMVYFFDYRQSRNFDKISWNSLLKVTNFKSAFLILVACSPLFLYGFLINQIFNEPRLVIAAAQANGQFQNGIQRDFNILFMPVFFMSLCVLIVRPLITDLAKYWYEKQYKIFDRLILKIFLFLSISGLFMTGAAYFLGIPVLSLVFGVNLTQYSLTLTILVFSGILYSMAIVLENIITIFRKHSYLLIVYILMYFLSISITKQSIIENGLLGAATSFLLVMLLYVFGSVCIYIFVRYHKRKES</sequence>
<feature type="transmembrane region" description="Helical" evidence="6">
    <location>
        <begin position="255"/>
        <end position="273"/>
    </location>
</feature>
<dbReference type="RefSeq" id="WP_018372024.1">
    <property type="nucleotide sequence ID" value="NZ_UHFR01000005.1"/>
</dbReference>
<dbReference type="PANTHER" id="PTHR30250:SF11">
    <property type="entry name" value="O-ANTIGEN TRANSPORTER-RELATED"/>
    <property type="match status" value="1"/>
</dbReference>
<feature type="transmembrane region" description="Helical" evidence="6">
    <location>
        <begin position="43"/>
        <end position="60"/>
    </location>
</feature>
<feature type="transmembrane region" description="Helical" evidence="6">
    <location>
        <begin position="329"/>
        <end position="352"/>
    </location>
</feature>
<dbReference type="GO" id="GO:0005886">
    <property type="term" value="C:plasma membrane"/>
    <property type="evidence" value="ECO:0007669"/>
    <property type="project" value="UniProtKB-SubCell"/>
</dbReference>
<dbReference type="PANTHER" id="PTHR30250">
    <property type="entry name" value="PST FAMILY PREDICTED COLANIC ACID TRANSPORTER"/>
    <property type="match status" value="1"/>
</dbReference>
<feature type="transmembrane region" description="Helical" evidence="6">
    <location>
        <begin position="142"/>
        <end position="161"/>
    </location>
</feature>
<keyword evidence="8" id="KW-1185">Reference proteome</keyword>
<dbReference type="OrthoDB" id="3246647at2"/>
<evidence type="ECO:0000313" key="7">
    <source>
        <dbReference type="EMBL" id="SUN75741.1"/>
    </source>
</evidence>
<dbReference type="Proteomes" id="UP000254634">
    <property type="component" value="Unassembled WGS sequence"/>
</dbReference>
<feature type="transmembrane region" description="Helical" evidence="6">
    <location>
        <begin position="80"/>
        <end position="99"/>
    </location>
</feature>
<accession>A0A380KW25</accession>
<dbReference type="AlphaFoldDB" id="A0A380KW25"/>
<keyword evidence="3 6" id="KW-0812">Transmembrane</keyword>
<dbReference type="EMBL" id="UHFR01000005">
    <property type="protein sequence ID" value="SUN75741.1"/>
    <property type="molecule type" value="Genomic_DNA"/>
</dbReference>
<keyword evidence="4 6" id="KW-1133">Transmembrane helix</keyword>
<evidence type="ECO:0000256" key="2">
    <source>
        <dbReference type="ARBA" id="ARBA00022475"/>
    </source>
</evidence>
<feature type="transmembrane region" description="Helical" evidence="6">
    <location>
        <begin position="364"/>
        <end position="384"/>
    </location>
</feature>
<evidence type="ECO:0000256" key="4">
    <source>
        <dbReference type="ARBA" id="ARBA00022989"/>
    </source>
</evidence>
<gene>
    <name evidence="7" type="primary">rgpX3</name>
    <name evidence="7" type="ORF">NCTC13765_00177</name>
</gene>
<evidence type="ECO:0000256" key="6">
    <source>
        <dbReference type="SAM" id="Phobius"/>
    </source>
</evidence>
<feature type="transmembrane region" description="Helical" evidence="6">
    <location>
        <begin position="390"/>
        <end position="414"/>
    </location>
</feature>
<protein>
    <submittedName>
        <fullName evidence="7">Polysaccharide biosynthesis protein</fullName>
    </submittedName>
</protein>
<evidence type="ECO:0000256" key="5">
    <source>
        <dbReference type="ARBA" id="ARBA00023136"/>
    </source>
</evidence>
<evidence type="ECO:0000256" key="1">
    <source>
        <dbReference type="ARBA" id="ARBA00004651"/>
    </source>
</evidence>
<feature type="transmembrane region" description="Helical" evidence="6">
    <location>
        <begin position="294"/>
        <end position="317"/>
    </location>
</feature>